<keyword evidence="3" id="KW-0012">Acyltransferase</keyword>
<keyword evidence="1" id="KW-0056">Arginine metabolism</keyword>
<dbReference type="SUPFAM" id="SSF55729">
    <property type="entry name" value="Acyl-CoA N-acyltransferases (Nat)"/>
    <property type="match status" value="1"/>
</dbReference>
<dbReference type="Pfam" id="PF04958">
    <property type="entry name" value="AstA"/>
    <property type="match status" value="1"/>
</dbReference>
<accession>A0ABV3Z551</accession>
<evidence type="ECO:0000313" key="5">
    <source>
        <dbReference type="Proteomes" id="UP001560685"/>
    </source>
</evidence>
<dbReference type="EMBL" id="JBEHZE010000001">
    <property type="protein sequence ID" value="MEX6633940.1"/>
    <property type="molecule type" value="Genomic_DNA"/>
</dbReference>
<comment type="caution">
    <text evidence="4">The sequence shown here is derived from an EMBL/GenBank/DDBJ whole genome shotgun (WGS) entry which is preliminary data.</text>
</comment>
<dbReference type="InterPro" id="IPR007041">
    <property type="entry name" value="Arg_succinylTrfase_AstA/AruG"/>
</dbReference>
<evidence type="ECO:0000313" key="4">
    <source>
        <dbReference type="EMBL" id="MEX6633940.1"/>
    </source>
</evidence>
<evidence type="ECO:0000256" key="1">
    <source>
        <dbReference type="ARBA" id="ARBA00022503"/>
    </source>
</evidence>
<dbReference type="RefSeq" id="WP_369313935.1">
    <property type="nucleotide sequence ID" value="NZ_JBEHZE010000001.1"/>
</dbReference>
<proteinExistence type="predicted"/>
<dbReference type="NCBIfam" id="TIGR03243">
    <property type="entry name" value="arg_catab_AOST"/>
    <property type="match status" value="1"/>
</dbReference>
<dbReference type="PANTHER" id="PTHR30420:SF1">
    <property type="entry name" value="ARGININE N-SUCCINYLTRANSFERASE"/>
    <property type="match status" value="1"/>
</dbReference>
<reference evidence="4 5" key="1">
    <citation type="submission" date="2024-05" db="EMBL/GenBank/DDBJ databases">
        <title>Three bacterial strains, DH-69, EH-24, and ECK-19 isolated from coastal sediments.</title>
        <authorList>
            <person name="Ye Y.-Q."/>
            <person name="Du Z.-J."/>
        </authorList>
    </citation>
    <scope>NUCLEOTIDE SEQUENCE [LARGE SCALE GENOMIC DNA]</scope>
    <source>
        <strain evidence="4 5">ECK-19</strain>
    </source>
</reference>
<dbReference type="Gene3D" id="2.40.40.20">
    <property type="match status" value="1"/>
</dbReference>
<dbReference type="Gene3D" id="3.40.630.30">
    <property type="match status" value="1"/>
</dbReference>
<organism evidence="4 5">
    <name type="scientific">Hyphococcus lacteus</name>
    <dbReference type="NCBI Taxonomy" id="3143536"/>
    <lineage>
        <taxon>Bacteria</taxon>
        <taxon>Pseudomonadati</taxon>
        <taxon>Pseudomonadota</taxon>
        <taxon>Alphaproteobacteria</taxon>
        <taxon>Parvularculales</taxon>
        <taxon>Parvularculaceae</taxon>
        <taxon>Hyphococcus</taxon>
    </lineage>
</organism>
<evidence type="ECO:0000256" key="2">
    <source>
        <dbReference type="ARBA" id="ARBA00022679"/>
    </source>
</evidence>
<keyword evidence="5" id="KW-1185">Reference proteome</keyword>
<dbReference type="Proteomes" id="UP001560685">
    <property type="component" value="Unassembled WGS sequence"/>
</dbReference>
<keyword evidence="2" id="KW-0808">Transferase</keyword>
<name>A0ABV3Z551_9PROT</name>
<evidence type="ECO:0000256" key="3">
    <source>
        <dbReference type="ARBA" id="ARBA00023315"/>
    </source>
</evidence>
<sequence length="336" mass="37140">MSLAFMRPVRRDDFDQVLALAKLSGGGMTNLPSEAEALRPRVEYAVESFEADADHPSGEVYMMVLEQDGKVIGTSAVFSAVGLDYGFVNYRINKTVHASKQLKKRIERRLLVPTHDFTGCAEVGTLFLSPDARGGGYGKFLAKARYLFIAQHRKLVADPVCAEMRGWRGSKGEQPFWDSLGRLFFDMEFEDADLANSSMGNQMIADLLPRHPIYVALLPKAAREVLGKPHNSALPAFNMLLSEGFAFRGYIDVFDAGPLVDARIDDIKSVRESKLYKVKIGDPESGPQFLIAAGRLSTFRVVRSEGMVDGDTITINKEAARALGAKNDDEVRALKW</sequence>
<protein>
    <submittedName>
        <fullName evidence="4">Arginine N-succinyltransferase</fullName>
    </submittedName>
</protein>
<dbReference type="InterPro" id="IPR016181">
    <property type="entry name" value="Acyl_CoA_acyltransferase"/>
</dbReference>
<gene>
    <name evidence="4" type="ORF">ABFZ84_10305</name>
</gene>
<dbReference type="PANTHER" id="PTHR30420">
    <property type="entry name" value="N-SUCCINYLARGININE DIHYDROLASE"/>
    <property type="match status" value="1"/>
</dbReference>